<comment type="caution">
    <text evidence="2">The sequence shown here is derived from an EMBL/GenBank/DDBJ whole genome shotgun (WGS) entry which is preliminary data.</text>
</comment>
<keyword evidence="1" id="KW-1133">Transmembrane helix</keyword>
<dbReference type="STRING" id="1437609.BCAL_2138"/>
<feature type="transmembrane region" description="Helical" evidence="1">
    <location>
        <begin position="306"/>
        <end position="332"/>
    </location>
</feature>
<dbReference type="RefSeq" id="WP_043165762.1">
    <property type="nucleotide sequence ID" value="NZ_JDUV01000008.1"/>
</dbReference>
<evidence type="ECO:0000256" key="1">
    <source>
        <dbReference type="SAM" id="Phobius"/>
    </source>
</evidence>
<evidence type="ECO:0000313" key="3">
    <source>
        <dbReference type="Proteomes" id="UP000029072"/>
    </source>
</evidence>
<dbReference type="OrthoDB" id="3716589at2"/>
<reference evidence="2 3" key="1">
    <citation type="submission" date="2014-03" db="EMBL/GenBank/DDBJ databases">
        <title>Genomics of Bifidobacteria.</title>
        <authorList>
            <person name="Ventura M."/>
            <person name="Milani C."/>
            <person name="Lugli G.A."/>
        </authorList>
    </citation>
    <scope>NUCLEOTIDE SEQUENCE [LARGE SCALE GENOMIC DNA]</scope>
    <source>
        <strain evidence="2 3">DSM 23973</strain>
    </source>
</reference>
<keyword evidence="1" id="KW-0472">Membrane</keyword>
<feature type="transmembrane region" description="Helical" evidence="1">
    <location>
        <begin position="267"/>
        <end position="285"/>
    </location>
</feature>
<feature type="transmembrane region" description="Helical" evidence="1">
    <location>
        <begin position="352"/>
        <end position="369"/>
    </location>
</feature>
<sequence>MTDTNGRPRPARMRLRGVLDEAVRNLASGTSHACAMAVTLICLMTLCVLADLASITTIQRRADSFVASGGSTYVITFTGHIDGAACDRLSSLDGVIASGAVRAAAGKLTFAALPSTGVPTYEATTGATGIFANSTTTARDAVRPSTGDGVWLSQESAKPLGARPGDQVTLRDDRTVDVAGVYEWPDDGRQSGYSYAAIMPVAASDDEPFDQCWVKAWPVPENIESLLRVTTEGDESATQERPTVAQLNTSQGRPFDAIAAFRDRLTVWSPLVAGVVALMVGWIAVHLRRLELASALHCGVPKSAMVVGVLVETSVWTLIAIVTCMPVLAWMWLENTDADAMVLTDTLLRVPVAVYVGVLVGALARAGTIRERQLFRYFKNR</sequence>
<feature type="transmembrane region" description="Helical" evidence="1">
    <location>
        <begin position="33"/>
        <end position="55"/>
    </location>
</feature>
<protein>
    <submittedName>
        <fullName evidence="2">Uncharacterized protein</fullName>
    </submittedName>
</protein>
<name>A0A087AB01_9BIFI</name>
<dbReference type="Proteomes" id="UP000029072">
    <property type="component" value="Unassembled WGS sequence"/>
</dbReference>
<organism evidence="2 3">
    <name type="scientific">Bifidobacterium callitrichos DSM 23973</name>
    <dbReference type="NCBI Taxonomy" id="1437609"/>
    <lineage>
        <taxon>Bacteria</taxon>
        <taxon>Bacillati</taxon>
        <taxon>Actinomycetota</taxon>
        <taxon>Actinomycetes</taxon>
        <taxon>Bifidobacteriales</taxon>
        <taxon>Bifidobacteriaceae</taxon>
        <taxon>Bifidobacterium</taxon>
    </lineage>
</organism>
<accession>A0A087AB01</accession>
<dbReference type="AlphaFoldDB" id="A0A087AB01"/>
<keyword evidence="1" id="KW-0812">Transmembrane</keyword>
<gene>
    <name evidence="2" type="ORF">BCAL_2138</name>
</gene>
<dbReference type="EMBL" id="JGYS01000004">
    <property type="protein sequence ID" value="KFI55951.1"/>
    <property type="molecule type" value="Genomic_DNA"/>
</dbReference>
<evidence type="ECO:0000313" key="2">
    <source>
        <dbReference type="EMBL" id="KFI55951.1"/>
    </source>
</evidence>
<proteinExistence type="predicted"/>
<dbReference type="eggNOG" id="ENOG5032RIC">
    <property type="taxonomic scope" value="Bacteria"/>
</dbReference>